<organism evidence="9 10">
    <name type="scientific">Enterovibrio norvegicus FF-454</name>
    <dbReference type="NCBI Taxonomy" id="1185651"/>
    <lineage>
        <taxon>Bacteria</taxon>
        <taxon>Pseudomonadati</taxon>
        <taxon>Pseudomonadota</taxon>
        <taxon>Gammaproteobacteria</taxon>
        <taxon>Vibrionales</taxon>
        <taxon>Vibrionaceae</taxon>
        <taxon>Enterovibrio</taxon>
    </lineage>
</organism>
<evidence type="ECO:0000256" key="2">
    <source>
        <dbReference type="ARBA" id="ARBA00002759"/>
    </source>
</evidence>
<comment type="catalytic activity">
    <reaction evidence="1 6">
        <text>L-glutamyl-[protein] + S-adenosyl-L-methionine = [protein]-L-glutamate 5-O-methyl ester + S-adenosyl-L-homocysteine</text>
        <dbReference type="Rhea" id="RHEA:24452"/>
        <dbReference type="Rhea" id="RHEA-COMP:10208"/>
        <dbReference type="Rhea" id="RHEA-COMP:10311"/>
        <dbReference type="ChEBI" id="CHEBI:29973"/>
        <dbReference type="ChEBI" id="CHEBI:57856"/>
        <dbReference type="ChEBI" id="CHEBI:59789"/>
        <dbReference type="ChEBI" id="CHEBI:82795"/>
        <dbReference type="EC" id="2.1.1.80"/>
    </reaction>
</comment>
<evidence type="ECO:0000313" key="10">
    <source>
        <dbReference type="Proteomes" id="UP000095039"/>
    </source>
</evidence>
<dbReference type="PANTHER" id="PTHR24422">
    <property type="entry name" value="CHEMOTAXIS PROTEIN METHYLTRANSFERASE"/>
    <property type="match status" value="1"/>
</dbReference>
<feature type="domain" description="CheR-type methyltransferase" evidence="8">
    <location>
        <begin position="18"/>
        <end position="291"/>
    </location>
</feature>
<evidence type="ECO:0000256" key="4">
    <source>
        <dbReference type="ARBA" id="ARBA00022679"/>
    </source>
</evidence>
<dbReference type="InterPro" id="IPR000780">
    <property type="entry name" value="CheR_MeTrfase"/>
</dbReference>
<keyword evidence="5 6" id="KW-0949">S-adenosyl-L-methionine</keyword>
<dbReference type="PANTHER" id="PTHR24422:SF26">
    <property type="entry name" value="CHEMOTAXIS PROTEIN METHYLTRANSFERASE"/>
    <property type="match status" value="1"/>
</dbReference>
<evidence type="ECO:0000313" key="9">
    <source>
        <dbReference type="EMBL" id="OEE62624.1"/>
    </source>
</evidence>
<dbReference type="SUPFAM" id="SSF47757">
    <property type="entry name" value="Chemotaxis receptor methyltransferase CheR, N-terminal domain"/>
    <property type="match status" value="1"/>
</dbReference>
<dbReference type="Proteomes" id="UP000095039">
    <property type="component" value="Unassembled WGS sequence"/>
</dbReference>
<dbReference type="PIRSF" id="PIRSF000410">
    <property type="entry name" value="CheR"/>
    <property type="match status" value="1"/>
</dbReference>
<keyword evidence="10" id="KW-1185">Reference proteome</keyword>
<keyword evidence="3 6" id="KW-0489">Methyltransferase</keyword>
<feature type="binding site" evidence="7">
    <location>
        <position position="95"/>
    </location>
    <ligand>
        <name>S-adenosyl-L-methionine</name>
        <dbReference type="ChEBI" id="CHEBI:59789"/>
    </ligand>
</feature>
<feature type="binding site" evidence="7">
    <location>
        <position position="97"/>
    </location>
    <ligand>
        <name>S-adenosyl-L-methionine</name>
        <dbReference type="ChEBI" id="CHEBI:59789"/>
    </ligand>
</feature>
<gene>
    <name evidence="9" type="ORF">A1OK_07410</name>
</gene>
<dbReference type="SMART" id="SM00138">
    <property type="entry name" value="MeTrc"/>
    <property type="match status" value="1"/>
</dbReference>
<dbReference type="SUPFAM" id="SSF53335">
    <property type="entry name" value="S-adenosyl-L-methionine-dependent methyltransferases"/>
    <property type="match status" value="1"/>
</dbReference>
<dbReference type="Pfam" id="PF03705">
    <property type="entry name" value="CheR_N"/>
    <property type="match status" value="1"/>
</dbReference>
<dbReference type="Gene3D" id="3.40.50.150">
    <property type="entry name" value="Vaccinia Virus protein VP39"/>
    <property type="match status" value="1"/>
</dbReference>
<name>A0A1E5CAS4_9GAMM</name>
<dbReference type="InterPro" id="IPR026024">
    <property type="entry name" value="Chemotaxis_MeTrfase_CheR"/>
</dbReference>
<dbReference type="EMBL" id="AJWN02000035">
    <property type="protein sequence ID" value="OEE62624.1"/>
    <property type="molecule type" value="Genomic_DNA"/>
</dbReference>
<feature type="binding site" evidence="7">
    <location>
        <position position="134"/>
    </location>
    <ligand>
        <name>S-adenosyl-L-methionine</name>
        <dbReference type="ChEBI" id="CHEBI:59789"/>
    </ligand>
</feature>
<accession>A0A1E5CAS4</accession>
<sequence length="296" mass="34371">MHSENQGQTRSYFIEPPSVGNTQGMTQAEFDYFSTLIFQHAGIKLENEKRSMLEMRLYKRLSALKLHTYSDYMRVLQKDTSGVELVAFTNVITTNKTAFFREQRHFNVLRNDILKHPRSEKTFIWSAACSSGEEPFSLAMQCEAIKNERANFDYRILATDVDTQRLEACGLGEYPNEQREDIPPLFQHQFIERSARDANTFTVAERLKQNIKFRQHNLIHYPEKFGIQFQYIFLRNVLFYFPRSTGEKVVRALVSQLQPGGLFFVGLTESLQHMDVGLELVDVSVYRKPELGGVCR</sequence>
<dbReference type="GO" id="GO:0032259">
    <property type="term" value="P:methylation"/>
    <property type="evidence" value="ECO:0007669"/>
    <property type="project" value="UniProtKB-KW"/>
</dbReference>
<dbReference type="InterPro" id="IPR022641">
    <property type="entry name" value="CheR_N"/>
</dbReference>
<evidence type="ECO:0000256" key="6">
    <source>
        <dbReference type="PIRNR" id="PIRNR000410"/>
    </source>
</evidence>
<dbReference type="PROSITE" id="PS50123">
    <property type="entry name" value="CHER"/>
    <property type="match status" value="1"/>
</dbReference>
<dbReference type="RefSeq" id="WP_016961597.1">
    <property type="nucleotide sequence ID" value="NZ_AJWN02000035.1"/>
</dbReference>
<comment type="caution">
    <text evidence="9">The sequence shown here is derived from an EMBL/GenBank/DDBJ whole genome shotgun (WGS) entry which is preliminary data.</text>
</comment>
<dbReference type="InterPro" id="IPR036804">
    <property type="entry name" value="CheR_N_sf"/>
</dbReference>
<feature type="binding site" evidence="7">
    <location>
        <begin position="235"/>
        <end position="236"/>
    </location>
    <ligand>
        <name>S-adenosyl-L-methionine</name>
        <dbReference type="ChEBI" id="CHEBI:59789"/>
    </ligand>
</feature>
<evidence type="ECO:0000256" key="3">
    <source>
        <dbReference type="ARBA" id="ARBA00022603"/>
    </source>
</evidence>
<proteinExistence type="predicted"/>
<dbReference type="InterPro" id="IPR022642">
    <property type="entry name" value="CheR_C"/>
</dbReference>
<feature type="binding site" evidence="7">
    <location>
        <begin position="217"/>
        <end position="218"/>
    </location>
    <ligand>
        <name>S-adenosyl-L-methionine</name>
        <dbReference type="ChEBI" id="CHEBI:59789"/>
    </ligand>
</feature>
<evidence type="ECO:0000259" key="8">
    <source>
        <dbReference type="PROSITE" id="PS50123"/>
    </source>
</evidence>
<keyword evidence="4 6" id="KW-0808">Transferase</keyword>
<dbReference type="AlphaFoldDB" id="A0A1E5CAS4"/>
<feature type="binding site" evidence="7">
    <location>
        <position position="101"/>
    </location>
    <ligand>
        <name>S-adenosyl-L-methionine</name>
        <dbReference type="ChEBI" id="CHEBI:59789"/>
    </ligand>
</feature>
<protein>
    <recommendedName>
        <fullName evidence="6">Chemotaxis protein methyltransferase</fullName>
        <ecNumber evidence="6">2.1.1.80</ecNumber>
    </recommendedName>
</protein>
<feature type="binding site" evidence="7">
    <location>
        <position position="160"/>
    </location>
    <ligand>
        <name>S-adenosyl-L-methionine</name>
        <dbReference type="ChEBI" id="CHEBI:59789"/>
    </ligand>
</feature>
<dbReference type="Pfam" id="PF01739">
    <property type="entry name" value="CheR"/>
    <property type="match status" value="1"/>
</dbReference>
<dbReference type="PRINTS" id="PR00996">
    <property type="entry name" value="CHERMTFRASE"/>
</dbReference>
<dbReference type="InterPro" id="IPR050903">
    <property type="entry name" value="Bact_Chemotaxis_MeTrfase"/>
</dbReference>
<dbReference type="Gene3D" id="1.10.155.10">
    <property type="entry name" value="Chemotaxis receptor methyltransferase CheR, N-terminal domain"/>
    <property type="match status" value="1"/>
</dbReference>
<reference evidence="9 10" key="1">
    <citation type="journal article" date="2012" name="Science">
        <title>Ecological populations of bacteria act as socially cohesive units of antibiotic production and resistance.</title>
        <authorList>
            <person name="Cordero O.X."/>
            <person name="Wildschutte H."/>
            <person name="Kirkup B."/>
            <person name="Proehl S."/>
            <person name="Ngo L."/>
            <person name="Hussain F."/>
            <person name="Le Roux F."/>
            <person name="Mincer T."/>
            <person name="Polz M.F."/>
        </authorList>
    </citation>
    <scope>NUCLEOTIDE SEQUENCE [LARGE SCALE GENOMIC DNA]</scope>
    <source>
        <strain evidence="9 10">FF-454</strain>
    </source>
</reference>
<evidence type="ECO:0000256" key="1">
    <source>
        <dbReference type="ARBA" id="ARBA00001541"/>
    </source>
</evidence>
<dbReference type="EC" id="2.1.1.80" evidence="6"/>
<dbReference type="InterPro" id="IPR029063">
    <property type="entry name" value="SAM-dependent_MTases_sf"/>
</dbReference>
<dbReference type="GO" id="GO:0008983">
    <property type="term" value="F:protein-glutamate O-methyltransferase activity"/>
    <property type="evidence" value="ECO:0007669"/>
    <property type="project" value="UniProtKB-EC"/>
</dbReference>
<comment type="function">
    <text evidence="2 6">Methylation of the membrane-bound methyl-accepting chemotaxis proteins (MCP) to form gamma-glutamyl methyl ester residues in MCP.</text>
</comment>
<evidence type="ECO:0000256" key="5">
    <source>
        <dbReference type="ARBA" id="ARBA00022691"/>
    </source>
</evidence>
<evidence type="ECO:0000256" key="7">
    <source>
        <dbReference type="PIRSR" id="PIRSR000410-1"/>
    </source>
</evidence>